<comment type="caution">
    <text evidence="1">The sequence shown here is derived from an EMBL/GenBank/DDBJ whole genome shotgun (WGS) entry which is preliminary data.</text>
</comment>
<evidence type="ECO:0000313" key="1">
    <source>
        <dbReference type="EMBL" id="MBF6057126.1"/>
    </source>
</evidence>
<dbReference type="Proteomes" id="UP001193680">
    <property type="component" value="Unassembled WGS sequence"/>
</dbReference>
<proteinExistence type="predicted"/>
<reference evidence="1 2" key="2">
    <citation type="submission" date="2020-11" db="EMBL/GenBank/DDBJ databases">
        <title>Sulfur oxidizing isolate from Hospital Hole Sinkhole.</title>
        <authorList>
            <person name="Scott K.M."/>
        </authorList>
    </citation>
    <scope>NUCLEOTIDE SEQUENCE [LARGE SCALE GENOMIC DNA]</scope>
    <source>
        <strain evidence="1 2">HH1</strain>
    </source>
</reference>
<protein>
    <recommendedName>
        <fullName evidence="3">Fumarylacetoacetate hydrolase</fullName>
    </recommendedName>
</protein>
<gene>
    <name evidence="1" type="ORF">H8792_002115</name>
</gene>
<reference evidence="1 2" key="1">
    <citation type="submission" date="2020-06" db="EMBL/GenBank/DDBJ databases">
        <authorList>
            <person name="Scott K."/>
        </authorList>
    </citation>
    <scope>NUCLEOTIDE SEQUENCE [LARGE SCALE GENOMIC DNA]</scope>
    <source>
        <strain evidence="1 2">HH1</strain>
    </source>
</reference>
<dbReference type="EMBL" id="JACBGI020000002">
    <property type="protein sequence ID" value="MBF6057126.1"/>
    <property type="molecule type" value="Genomic_DNA"/>
</dbReference>
<accession>A0ABS0BWD9</accession>
<sequence length="279" mass="30929">MLIDQLKNTLCLGIAGNFAGHLEQAGETPDFVNVKTLSTTAPKGIFPYYVPGSDQQIGVFPLASDCIRYPQDLAENAHLQAEPEVCVLFDVHYEFGKISDLKPKLFAAFNDCSIRKPGAKKISEKKNWGPDTKGISSTFLPITNLNPGCELDQFRIASFLQRDGKVNAYGNDSAVCSYSYFHDQLLEWMVDKLNHQADFGPLENLNQIIHQCAFPKQIMISFGATTYTEFGESVFLQPGDTISIYVYDAEVHTPEQISAHAHGEEIELAGCSLLKQEIV</sequence>
<dbReference type="RefSeq" id="WP_194947494.1">
    <property type="nucleotide sequence ID" value="NZ_JACBGI020000002.1"/>
</dbReference>
<dbReference type="InterPro" id="IPR043776">
    <property type="entry name" value="DUF5718"/>
</dbReference>
<evidence type="ECO:0008006" key="3">
    <source>
        <dbReference type="Google" id="ProtNLM"/>
    </source>
</evidence>
<evidence type="ECO:0000313" key="2">
    <source>
        <dbReference type="Proteomes" id="UP001193680"/>
    </source>
</evidence>
<name>A0ABS0BWD9_9GAMM</name>
<organism evidence="1 2">
    <name type="scientific">Thiomicrorhabdus heinhorstiae</name>
    <dbReference type="NCBI Taxonomy" id="2748010"/>
    <lineage>
        <taxon>Bacteria</taxon>
        <taxon>Pseudomonadati</taxon>
        <taxon>Pseudomonadota</taxon>
        <taxon>Gammaproteobacteria</taxon>
        <taxon>Thiotrichales</taxon>
        <taxon>Piscirickettsiaceae</taxon>
        <taxon>Thiomicrorhabdus</taxon>
    </lineage>
</organism>
<keyword evidence="2" id="KW-1185">Reference proteome</keyword>
<dbReference type="Pfam" id="PF18985">
    <property type="entry name" value="DUF5718"/>
    <property type="match status" value="1"/>
</dbReference>